<reference evidence="1" key="2">
    <citation type="submission" date="2004-09" db="EMBL/GenBank/DDBJ databases">
        <authorList>
            <person name="Gloeckner G."/>
            <person name="Schilhabel M."/>
            <person name="Lehmann R."/>
            <person name="Platzer M."/>
        </authorList>
    </citation>
    <scope>NUCLEOTIDE SEQUENCE</scope>
    <source>
        <strain evidence="1">PBi</strain>
    </source>
</reference>
<keyword evidence="4" id="KW-1185">Reference proteome</keyword>
<name>A0A7I6GXI4_BORGP</name>
<evidence type="ECO:0000313" key="4">
    <source>
        <dbReference type="Proteomes" id="UP000274630"/>
    </source>
</evidence>
<dbReference type="Proteomes" id="UP000274630">
    <property type="component" value="Plasmid lp28-4_cp32-1"/>
</dbReference>
<dbReference type="AlphaFoldDB" id="A0A7I6GXI4"/>
<keyword evidence="2" id="KW-0614">Plasmid</keyword>
<geneLocation type="plasmid" evidence="3">
    <name>8</name>
</geneLocation>
<evidence type="ECO:0000313" key="2">
    <source>
        <dbReference type="EMBL" id="AZA27238.1"/>
    </source>
</evidence>
<evidence type="ECO:0000313" key="3">
    <source>
        <dbReference type="Proteomes" id="UP000002276"/>
    </source>
</evidence>
<proteinExistence type="predicted"/>
<geneLocation type="plasmid" evidence="2 4">
    <name>lp28-4_cp32-1</name>
</geneLocation>
<dbReference type="EMBL" id="AY722922">
    <property type="protein sequence ID" value="AAU85988.1"/>
    <property type="molecule type" value="Genomic_DNA"/>
</dbReference>
<evidence type="ECO:0000313" key="1">
    <source>
        <dbReference type="EMBL" id="AAU85988.1"/>
    </source>
</evidence>
<accession>A0A7I6GXI4</accession>
<protein>
    <submittedName>
        <fullName evidence="1">Uncharacterized protein</fullName>
    </submittedName>
</protein>
<organism evidence="1">
    <name type="scientific">Borrelia garinii subsp. bavariensis (strain ATCC BAA-2496 / DSM 23469 / PBi)</name>
    <name type="common">Borreliella bavariensis</name>
    <dbReference type="NCBI Taxonomy" id="290434"/>
    <lineage>
        <taxon>Bacteria</taxon>
        <taxon>Pseudomonadati</taxon>
        <taxon>Spirochaetota</taxon>
        <taxon>Spirochaetia</taxon>
        <taxon>Spirochaetales</taxon>
        <taxon>Borreliaceae</taxon>
        <taxon>Borreliella</taxon>
    </lineage>
</organism>
<sequence length="68" mass="7791">MWALKVPPLKDERAFLLLGSARNPFKTINTPNTIKKKRDKSFDSGLESLKSVLRSLKDAIKETLKDKY</sequence>
<dbReference type="EMBL" id="CP028875">
    <property type="protein sequence ID" value="AZA27238.1"/>
    <property type="molecule type" value="Genomic_DNA"/>
</dbReference>
<reference evidence="1" key="1">
    <citation type="journal article" date="2004" name="Nucleic Acids Res.">
        <title>Comparative analysis of the Borrelia garinii genome.</title>
        <authorList>
            <person name="Glockner G."/>
            <person name="Lehmann R."/>
            <person name="Romualdi A."/>
            <person name="Pradella S."/>
            <person name="Schulte-Spechtel U."/>
            <person name="Schilhabel M."/>
            <person name="Wilske B."/>
            <person name="Suhnel J."/>
            <person name="Platzer M."/>
        </authorList>
    </citation>
    <scope>NUCLEOTIDE SEQUENCE [LARGE SCALE GENOMIC DNA]</scope>
    <source>
        <strain>ATCC BAA-2496 / DSM 23469 / PBi</strain>
        <strain evidence="1">PBi</strain>
        <plasmid>8</plasmid>
    </source>
</reference>
<reference evidence="4" key="4">
    <citation type="submission" date="2018-04" db="EMBL/GenBank/DDBJ databases">
        <title>Whole Genome Assembly of Borrelia bavariensis PBi.</title>
        <authorList>
            <person name="Margos G."/>
        </authorList>
    </citation>
    <scope>NUCLEOTIDE SEQUENCE [LARGE SCALE GENOMIC DNA]</scope>
    <source>
        <strain evidence="4">PBi</strain>
        <plasmid evidence="4">lp28-4_cp32-1</plasmid>
    </source>
</reference>
<gene>
    <name evidence="1" type="ordered locus">BGP137</name>
    <name evidence="2" type="ORF">DB299_05010</name>
</gene>
<reference evidence="2" key="3">
    <citation type="journal article" date="2018" name="PLoS ONE">
        <title>The genus Borrelia reloaded.</title>
        <authorList>
            <person name="Margos G."/>
            <person name="Gofton A."/>
            <person name="Wibberg D."/>
            <person name="Dangel A."/>
            <person name="Marosevic D."/>
            <person name="Loh S.M."/>
            <person name="Oskam C."/>
            <person name="Fingerle V."/>
        </authorList>
    </citation>
    <scope>NUCLEOTIDE SEQUENCE</scope>
    <source>
        <strain evidence="2">PBi</strain>
    </source>
</reference>